<name>A0ABR2VJ88_9FUNG</name>
<dbReference type="InterPro" id="IPR036736">
    <property type="entry name" value="ACP-like_sf"/>
</dbReference>
<dbReference type="SUPFAM" id="SSF53474">
    <property type="entry name" value="alpha/beta-Hydrolases"/>
    <property type="match status" value="1"/>
</dbReference>
<dbReference type="EMBL" id="JASJQH010012350">
    <property type="protein sequence ID" value="KAK9659992.1"/>
    <property type="molecule type" value="Genomic_DNA"/>
</dbReference>
<proteinExistence type="predicted"/>
<evidence type="ECO:0000256" key="2">
    <source>
        <dbReference type="ARBA" id="ARBA00022553"/>
    </source>
</evidence>
<evidence type="ECO:0000313" key="4">
    <source>
        <dbReference type="EMBL" id="KAK9659992.1"/>
    </source>
</evidence>
<evidence type="ECO:0000259" key="3">
    <source>
        <dbReference type="PROSITE" id="PS50075"/>
    </source>
</evidence>
<evidence type="ECO:0000256" key="1">
    <source>
        <dbReference type="ARBA" id="ARBA00022450"/>
    </source>
</evidence>
<dbReference type="InterPro" id="IPR029058">
    <property type="entry name" value="AB_hydrolase_fold"/>
</dbReference>
<accession>A0ABR2VJ88</accession>
<keyword evidence="1" id="KW-0596">Phosphopantetheine</keyword>
<dbReference type="InterPro" id="IPR025110">
    <property type="entry name" value="AMP-bd_C"/>
</dbReference>
<dbReference type="SUPFAM" id="SSF56801">
    <property type="entry name" value="Acetyl-CoA synthetase-like"/>
    <property type="match status" value="1"/>
</dbReference>
<evidence type="ECO:0000313" key="5">
    <source>
        <dbReference type="Proteomes" id="UP001479436"/>
    </source>
</evidence>
<dbReference type="SUPFAM" id="SSF47336">
    <property type="entry name" value="ACP-like"/>
    <property type="match status" value="1"/>
</dbReference>
<dbReference type="Pfam" id="PF13193">
    <property type="entry name" value="AMP-binding_C"/>
    <property type="match status" value="1"/>
</dbReference>
<keyword evidence="2" id="KW-0597">Phosphoprotein</keyword>
<dbReference type="Pfam" id="PF00975">
    <property type="entry name" value="Thioesterase"/>
    <property type="match status" value="1"/>
</dbReference>
<dbReference type="Proteomes" id="UP001479436">
    <property type="component" value="Unassembled WGS sequence"/>
</dbReference>
<dbReference type="InterPro" id="IPR009081">
    <property type="entry name" value="PP-bd_ACP"/>
</dbReference>
<dbReference type="Gene3D" id="3.40.50.1820">
    <property type="entry name" value="alpha/beta hydrolase"/>
    <property type="match status" value="1"/>
</dbReference>
<dbReference type="Pfam" id="PF00550">
    <property type="entry name" value="PP-binding"/>
    <property type="match status" value="1"/>
</dbReference>
<dbReference type="PROSITE" id="PS50075">
    <property type="entry name" value="CARRIER"/>
    <property type="match status" value="1"/>
</dbReference>
<dbReference type="PANTHER" id="PTHR44845">
    <property type="entry name" value="CARRIER DOMAIN-CONTAINING PROTEIN"/>
    <property type="match status" value="1"/>
</dbReference>
<dbReference type="SMART" id="SM00824">
    <property type="entry name" value="PKS_TE"/>
    <property type="match status" value="1"/>
</dbReference>
<dbReference type="SMART" id="SM00823">
    <property type="entry name" value="PKS_PP"/>
    <property type="match status" value="1"/>
</dbReference>
<organism evidence="4 5">
    <name type="scientific">Basidiobolus ranarum</name>
    <dbReference type="NCBI Taxonomy" id="34480"/>
    <lineage>
        <taxon>Eukaryota</taxon>
        <taxon>Fungi</taxon>
        <taxon>Fungi incertae sedis</taxon>
        <taxon>Zoopagomycota</taxon>
        <taxon>Entomophthoromycotina</taxon>
        <taxon>Basidiobolomycetes</taxon>
        <taxon>Basidiobolales</taxon>
        <taxon>Basidiobolaceae</taxon>
        <taxon>Basidiobolus</taxon>
    </lineage>
</organism>
<keyword evidence="5" id="KW-1185">Reference proteome</keyword>
<dbReference type="InterPro" id="IPR045851">
    <property type="entry name" value="AMP-bd_C_sf"/>
</dbReference>
<dbReference type="InterPro" id="IPR001031">
    <property type="entry name" value="Thioesterase"/>
</dbReference>
<feature type="domain" description="Carrier" evidence="3">
    <location>
        <begin position="89"/>
        <end position="164"/>
    </location>
</feature>
<comment type="caution">
    <text evidence="4">The sequence shown here is derived from an EMBL/GenBank/DDBJ whole genome shotgun (WGS) entry which is preliminary data.</text>
</comment>
<protein>
    <recommendedName>
        <fullName evidence="3">Carrier domain-containing protein</fullName>
    </recommendedName>
</protein>
<dbReference type="InterPro" id="IPR020806">
    <property type="entry name" value="PKS_PP-bd"/>
</dbReference>
<dbReference type="InterPro" id="IPR020802">
    <property type="entry name" value="TesA-like"/>
</dbReference>
<gene>
    <name evidence="4" type="ORF">K7432_018269</name>
</gene>
<dbReference type="PANTHER" id="PTHR44845:SF6">
    <property type="entry name" value="BETA-ALANINE-ACTIVATING ENZYME"/>
    <property type="match status" value="1"/>
</dbReference>
<reference evidence="4 5" key="1">
    <citation type="submission" date="2023-04" db="EMBL/GenBank/DDBJ databases">
        <title>Genome of Basidiobolus ranarum AG-B5.</title>
        <authorList>
            <person name="Stajich J.E."/>
            <person name="Carter-House D."/>
            <person name="Gryganskyi A."/>
        </authorList>
    </citation>
    <scope>NUCLEOTIDE SEQUENCE [LARGE SCALE GENOMIC DNA]</scope>
    <source>
        <strain evidence="4 5">AG-B5</strain>
    </source>
</reference>
<sequence length="366" mass="41270">MKHPQVRESVVLTLDKDSDQRLIAYVTAELDEKLSSKLRAHLENKLPGYMIPSAFVRLEAFPMTSNGKLDRRALPKPDEGDFVHQTYEAPKGKIEEELCKIWAETLNLDVVGRSDNFFALGGYSLLAVRMISRIRTTLGIEIALNTLFEAPTIAELAQHLLKEDTDDQQNSFSVILPLNPKGTQAPLFCIHAVSGLSWGYIGLCKHLGPDQPIYGLQARGLNNETPVAETMDDMISDYIQQIRNVQSTGPYHLLGWSLGVYIAHSIATRLEEQGEKVALLALLDINPEYSPPSYGTEAERDSWYIRFLDRYCDEGDPNAGEYLWEKTHNRGRDFLSGNHSRATLYPASVSSVVETLRSWQYRGFRH</sequence>
<dbReference type="Gene3D" id="3.30.300.30">
    <property type="match status" value="1"/>
</dbReference>